<dbReference type="PANTHER" id="PTHR47959:SF15">
    <property type="entry name" value="RNA HELICASE"/>
    <property type="match status" value="1"/>
</dbReference>
<name>A0A4Q2DCM6_9AGAR</name>
<reference evidence="10 11" key="1">
    <citation type="submission" date="2019-01" db="EMBL/GenBank/DDBJ databases">
        <title>Draft genome sequence of Psathyrella aberdarensis IHI B618.</title>
        <authorList>
            <person name="Buettner E."/>
            <person name="Kellner H."/>
        </authorList>
    </citation>
    <scope>NUCLEOTIDE SEQUENCE [LARGE SCALE GENOMIC DNA]</scope>
    <source>
        <strain evidence="10 11">IHI B618</strain>
    </source>
</reference>
<protein>
    <recommendedName>
        <fullName evidence="1">RNA helicase</fullName>
        <ecNumber evidence="1">3.6.4.13</ecNumber>
    </recommendedName>
</protein>
<evidence type="ECO:0000256" key="2">
    <source>
        <dbReference type="ARBA" id="ARBA00022741"/>
    </source>
</evidence>
<dbReference type="SUPFAM" id="SSF52540">
    <property type="entry name" value="P-loop containing nucleoside triphosphate hydrolases"/>
    <property type="match status" value="1"/>
</dbReference>
<dbReference type="Proteomes" id="UP000290288">
    <property type="component" value="Unassembled WGS sequence"/>
</dbReference>
<evidence type="ECO:0000256" key="1">
    <source>
        <dbReference type="ARBA" id="ARBA00012552"/>
    </source>
</evidence>
<dbReference type="InterPro" id="IPR001650">
    <property type="entry name" value="Helicase_C-like"/>
</dbReference>
<dbReference type="SMART" id="SM00490">
    <property type="entry name" value="HELICc"/>
    <property type="match status" value="1"/>
</dbReference>
<dbReference type="CDD" id="cd18787">
    <property type="entry name" value="SF2_C_DEAD"/>
    <property type="match status" value="1"/>
</dbReference>
<keyword evidence="3" id="KW-0378">Hydrolase</keyword>
<feature type="compositionally biased region" description="Basic residues" evidence="8">
    <location>
        <begin position="201"/>
        <end position="210"/>
    </location>
</feature>
<evidence type="ECO:0000313" key="10">
    <source>
        <dbReference type="EMBL" id="RXW17413.1"/>
    </source>
</evidence>
<dbReference type="GO" id="GO:0003723">
    <property type="term" value="F:RNA binding"/>
    <property type="evidence" value="ECO:0007669"/>
    <property type="project" value="UniProtKB-KW"/>
</dbReference>
<keyword evidence="6" id="KW-0694">RNA-binding</keyword>
<gene>
    <name evidence="10" type="ORF">EST38_g8437</name>
</gene>
<evidence type="ECO:0000313" key="11">
    <source>
        <dbReference type="Proteomes" id="UP000290288"/>
    </source>
</evidence>
<dbReference type="PANTHER" id="PTHR47959">
    <property type="entry name" value="ATP-DEPENDENT RNA HELICASE RHLE-RELATED"/>
    <property type="match status" value="1"/>
</dbReference>
<keyword evidence="4" id="KW-0347">Helicase</keyword>
<dbReference type="EC" id="3.6.4.13" evidence="1"/>
<feature type="compositionally biased region" description="Basic and acidic residues" evidence="8">
    <location>
        <begin position="224"/>
        <end position="233"/>
    </location>
</feature>
<sequence>MFSATLPAGVEKIAMSMLQDPIRLVVGLKDTPLPLIAQSLTYVADDASKLPSLLTYFAQPYNPPVLVFTSSQPRASSLAEELTMNGIRNVDCLHAGMTRKEREDSVSRMRKGETWILISTEVMARGMDFKGVREVVNFDFPTSVQSYIHRIGRTGRAGREGKAVTFFTDEDGPFLKTIANVILQSGSKAPDWMLKLPKPSKMKRRQMGKVKRPETVNNARKVGRREALKKRDMISGSKRRAAKAQSVPVPPATGTSSP</sequence>
<comment type="catalytic activity">
    <reaction evidence="7">
        <text>ATP + H2O = ADP + phosphate + H(+)</text>
        <dbReference type="Rhea" id="RHEA:13065"/>
        <dbReference type="ChEBI" id="CHEBI:15377"/>
        <dbReference type="ChEBI" id="CHEBI:15378"/>
        <dbReference type="ChEBI" id="CHEBI:30616"/>
        <dbReference type="ChEBI" id="CHEBI:43474"/>
        <dbReference type="ChEBI" id="CHEBI:456216"/>
        <dbReference type="EC" id="3.6.4.13"/>
    </reaction>
</comment>
<dbReference type="OrthoDB" id="360161at2759"/>
<evidence type="ECO:0000256" key="3">
    <source>
        <dbReference type="ARBA" id="ARBA00022801"/>
    </source>
</evidence>
<evidence type="ECO:0000256" key="7">
    <source>
        <dbReference type="ARBA" id="ARBA00047984"/>
    </source>
</evidence>
<evidence type="ECO:0000256" key="5">
    <source>
        <dbReference type="ARBA" id="ARBA00022840"/>
    </source>
</evidence>
<dbReference type="GO" id="GO:0005524">
    <property type="term" value="F:ATP binding"/>
    <property type="evidence" value="ECO:0007669"/>
    <property type="project" value="UniProtKB-KW"/>
</dbReference>
<evidence type="ECO:0000259" key="9">
    <source>
        <dbReference type="PROSITE" id="PS51194"/>
    </source>
</evidence>
<organism evidence="10 11">
    <name type="scientific">Candolleomyces aberdarensis</name>
    <dbReference type="NCBI Taxonomy" id="2316362"/>
    <lineage>
        <taxon>Eukaryota</taxon>
        <taxon>Fungi</taxon>
        <taxon>Dikarya</taxon>
        <taxon>Basidiomycota</taxon>
        <taxon>Agaricomycotina</taxon>
        <taxon>Agaricomycetes</taxon>
        <taxon>Agaricomycetidae</taxon>
        <taxon>Agaricales</taxon>
        <taxon>Agaricineae</taxon>
        <taxon>Psathyrellaceae</taxon>
        <taxon>Candolleomyces</taxon>
    </lineage>
</organism>
<keyword evidence="5" id="KW-0067">ATP-binding</keyword>
<evidence type="ECO:0000256" key="8">
    <source>
        <dbReference type="SAM" id="MobiDB-lite"/>
    </source>
</evidence>
<feature type="region of interest" description="Disordered" evidence="8">
    <location>
        <begin position="201"/>
        <end position="258"/>
    </location>
</feature>
<dbReference type="STRING" id="2316362.A0A4Q2DCM6"/>
<dbReference type="Pfam" id="PF00271">
    <property type="entry name" value="Helicase_C"/>
    <property type="match status" value="1"/>
</dbReference>
<keyword evidence="11" id="KW-1185">Reference proteome</keyword>
<feature type="domain" description="Helicase C-terminal" evidence="9">
    <location>
        <begin position="49"/>
        <end position="197"/>
    </location>
</feature>
<evidence type="ECO:0000256" key="4">
    <source>
        <dbReference type="ARBA" id="ARBA00022806"/>
    </source>
</evidence>
<dbReference type="GO" id="GO:0016787">
    <property type="term" value="F:hydrolase activity"/>
    <property type="evidence" value="ECO:0007669"/>
    <property type="project" value="UniProtKB-KW"/>
</dbReference>
<dbReference type="PROSITE" id="PS51194">
    <property type="entry name" value="HELICASE_CTER"/>
    <property type="match status" value="1"/>
</dbReference>
<dbReference type="GO" id="GO:0005829">
    <property type="term" value="C:cytosol"/>
    <property type="evidence" value="ECO:0007669"/>
    <property type="project" value="TreeGrafter"/>
</dbReference>
<dbReference type="Gene3D" id="3.40.50.300">
    <property type="entry name" value="P-loop containing nucleotide triphosphate hydrolases"/>
    <property type="match status" value="1"/>
</dbReference>
<accession>A0A4Q2DCM6</accession>
<keyword evidence="2" id="KW-0547">Nucleotide-binding</keyword>
<comment type="caution">
    <text evidence="10">The sequence shown here is derived from an EMBL/GenBank/DDBJ whole genome shotgun (WGS) entry which is preliminary data.</text>
</comment>
<dbReference type="AlphaFoldDB" id="A0A4Q2DCM6"/>
<dbReference type="InterPro" id="IPR027417">
    <property type="entry name" value="P-loop_NTPase"/>
</dbReference>
<proteinExistence type="predicted"/>
<evidence type="ECO:0000256" key="6">
    <source>
        <dbReference type="ARBA" id="ARBA00022884"/>
    </source>
</evidence>
<dbReference type="GO" id="GO:0003724">
    <property type="term" value="F:RNA helicase activity"/>
    <property type="evidence" value="ECO:0007669"/>
    <property type="project" value="UniProtKB-EC"/>
</dbReference>
<dbReference type="EMBL" id="SDEE01000342">
    <property type="protein sequence ID" value="RXW17413.1"/>
    <property type="molecule type" value="Genomic_DNA"/>
</dbReference>
<dbReference type="InterPro" id="IPR050079">
    <property type="entry name" value="DEAD_box_RNA_helicase"/>
</dbReference>